<dbReference type="AlphaFoldDB" id="A0A316YQR1"/>
<name>A0A316YQR1_9BASI</name>
<dbReference type="Proteomes" id="UP000245768">
    <property type="component" value="Unassembled WGS sequence"/>
</dbReference>
<dbReference type="PANTHER" id="PTHR40635">
    <property type="match status" value="1"/>
</dbReference>
<accession>A0A316YQR1</accession>
<reference evidence="2 3" key="1">
    <citation type="journal article" date="2018" name="Mol. Biol. Evol.">
        <title>Broad Genomic Sampling Reveals a Smut Pathogenic Ancestry of the Fungal Clade Ustilaginomycotina.</title>
        <authorList>
            <person name="Kijpornyongpan T."/>
            <person name="Mondo S.J."/>
            <person name="Barry K."/>
            <person name="Sandor L."/>
            <person name="Lee J."/>
            <person name="Lipzen A."/>
            <person name="Pangilinan J."/>
            <person name="LaButti K."/>
            <person name="Hainaut M."/>
            <person name="Henrissat B."/>
            <person name="Grigoriev I.V."/>
            <person name="Spatafora J.W."/>
            <person name="Aime M.C."/>
        </authorList>
    </citation>
    <scope>NUCLEOTIDE SEQUENCE [LARGE SCALE GENOMIC DNA]</scope>
    <source>
        <strain evidence="2 3">MCA 4198</strain>
    </source>
</reference>
<evidence type="ECO:0000313" key="2">
    <source>
        <dbReference type="EMBL" id="PWN90105.1"/>
    </source>
</evidence>
<dbReference type="EMBL" id="KZ819636">
    <property type="protein sequence ID" value="PWN90105.1"/>
    <property type="molecule type" value="Genomic_DNA"/>
</dbReference>
<feature type="region of interest" description="Disordered" evidence="1">
    <location>
        <begin position="302"/>
        <end position="451"/>
    </location>
</feature>
<evidence type="ECO:0000256" key="1">
    <source>
        <dbReference type="SAM" id="MobiDB-lite"/>
    </source>
</evidence>
<sequence>MTFTQRNLYYLRASPHIVLQTVLYLDPKHLRWMNAYYGDDEDDENDAQHPSGRYRGDLVLAKALQVLKTRIMPKLRRESQEGGPLGSTNKKEQVDVHVDVDFQMAYFFKKVPGRHAVLLKEKAMMFPQAPSGPMAPPALPASAARKRKQGTELPRPSDLAARQGLQAGESVVEEGADVAEGNEPETDGDGGSESLRKRRRGLEVMGIRVKEEDDDEVQPLGELNGALASTFVKQEEEEAADAAPLENEPIDLGANDDPVDDKKPKIHVKYSGFKIFGKMLVLVIEPSRQMKKRAPELFTVQTATSTAQQQMRRISETPVPSSSRGPPDVASMRTPSRARSSFLEDEDEDEHPRDSRNISRTPIRGSALGRGLFRGTPSEYEATPTPTPEPEGRRIQDALQPERGEDEEREEEEDEGGEEQVDQSASFILASQMLEDGVGGEGNDIDDDAGD</sequence>
<feature type="compositionally biased region" description="Acidic residues" evidence="1">
    <location>
        <begin position="171"/>
        <end position="190"/>
    </location>
</feature>
<evidence type="ECO:0000313" key="3">
    <source>
        <dbReference type="Proteomes" id="UP000245768"/>
    </source>
</evidence>
<feature type="compositionally biased region" description="Basic and acidic residues" evidence="1">
    <location>
        <begin position="390"/>
        <end position="403"/>
    </location>
</feature>
<dbReference type="RefSeq" id="XP_025377303.1">
    <property type="nucleotide sequence ID" value="XM_025524977.1"/>
</dbReference>
<gene>
    <name evidence="2" type="ORF">FA10DRAFT_301386</name>
</gene>
<dbReference type="PANTHER" id="PTHR40635:SF1">
    <property type="match status" value="1"/>
</dbReference>
<protein>
    <submittedName>
        <fullName evidence="2">Uncharacterized protein</fullName>
    </submittedName>
</protein>
<feature type="compositionally biased region" description="Acidic residues" evidence="1">
    <location>
        <begin position="404"/>
        <end position="421"/>
    </location>
</feature>
<organism evidence="2 3">
    <name type="scientific">Acaromyces ingoldii</name>
    <dbReference type="NCBI Taxonomy" id="215250"/>
    <lineage>
        <taxon>Eukaryota</taxon>
        <taxon>Fungi</taxon>
        <taxon>Dikarya</taxon>
        <taxon>Basidiomycota</taxon>
        <taxon>Ustilaginomycotina</taxon>
        <taxon>Exobasidiomycetes</taxon>
        <taxon>Exobasidiales</taxon>
        <taxon>Cryptobasidiaceae</taxon>
        <taxon>Acaromyces</taxon>
    </lineage>
</organism>
<proteinExistence type="predicted"/>
<dbReference type="InParanoid" id="A0A316YQR1"/>
<dbReference type="OrthoDB" id="5374757at2759"/>
<keyword evidence="3" id="KW-1185">Reference proteome</keyword>
<dbReference type="GeneID" id="37046893"/>
<feature type="region of interest" description="Disordered" evidence="1">
    <location>
        <begin position="129"/>
        <end position="199"/>
    </location>
</feature>